<proteinExistence type="predicted"/>
<evidence type="ECO:0000313" key="2">
    <source>
        <dbReference type="EMBL" id="JAC61704.1"/>
    </source>
</evidence>
<feature type="non-terminal residue" evidence="2">
    <location>
        <position position="47"/>
    </location>
</feature>
<protein>
    <submittedName>
        <fullName evidence="2">Uncharacterized protein</fullName>
    </submittedName>
</protein>
<dbReference type="AlphaFoldDB" id="A0A061QTB7"/>
<evidence type="ECO:0000256" key="1">
    <source>
        <dbReference type="SAM" id="MobiDB-lite"/>
    </source>
</evidence>
<reference evidence="2" key="1">
    <citation type="submission" date="2014-05" db="EMBL/GenBank/DDBJ databases">
        <title>The transcriptome of the halophilic microalga Tetraselmis sp. GSL018 isolated from the Great Salt Lake, Utah.</title>
        <authorList>
            <person name="Jinkerson R.E."/>
            <person name="D'Adamo S."/>
            <person name="Posewitz M.C."/>
        </authorList>
    </citation>
    <scope>NUCLEOTIDE SEQUENCE</scope>
    <source>
        <strain evidence="2">GSL018</strain>
    </source>
</reference>
<feature type="region of interest" description="Disordered" evidence="1">
    <location>
        <begin position="26"/>
        <end position="47"/>
    </location>
</feature>
<feature type="compositionally biased region" description="Basic and acidic residues" evidence="1">
    <location>
        <begin position="31"/>
        <end position="47"/>
    </location>
</feature>
<name>A0A061QTB7_9CHLO</name>
<dbReference type="EMBL" id="GBEZ01025377">
    <property type="protein sequence ID" value="JAC61704.1"/>
    <property type="molecule type" value="Transcribed_RNA"/>
</dbReference>
<sequence>MASPTDVLQQEIDRLENAVFHLVRSNSEMKTQMKDHGPDRDLREAIQ</sequence>
<accession>A0A061QTB7</accession>
<gene>
    <name evidence="2" type="ORF">TSPGSL018_25483</name>
</gene>
<organism evidence="2">
    <name type="scientific">Tetraselmis sp. GSL018</name>
    <dbReference type="NCBI Taxonomy" id="582737"/>
    <lineage>
        <taxon>Eukaryota</taxon>
        <taxon>Viridiplantae</taxon>
        <taxon>Chlorophyta</taxon>
        <taxon>core chlorophytes</taxon>
        <taxon>Chlorodendrophyceae</taxon>
        <taxon>Chlorodendrales</taxon>
        <taxon>Chlorodendraceae</taxon>
        <taxon>Tetraselmis</taxon>
    </lineage>
</organism>